<organism evidence="1 2">
    <name type="scientific">Microseira wollei NIES-4236</name>
    <dbReference type="NCBI Taxonomy" id="2530354"/>
    <lineage>
        <taxon>Bacteria</taxon>
        <taxon>Bacillati</taxon>
        <taxon>Cyanobacteriota</taxon>
        <taxon>Cyanophyceae</taxon>
        <taxon>Oscillatoriophycideae</taxon>
        <taxon>Aerosakkonematales</taxon>
        <taxon>Aerosakkonemataceae</taxon>
        <taxon>Microseira</taxon>
    </lineage>
</organism>
<sequence length="151" mass="17720">MNPTKMAQELAELYETDLAQWIDKTVQLLEEERFAEIDLKNLIEEVESLGKRDKREIQNRLIVLLMHLLKYAYQPEKRSTSWLSTINEQRRQIVLVLQDSPSWKNYLNENFADCYAKARGEARDETGLLIATFPEECPFAEVDVLTESWLP</sequence>
<dbReference type="PANTHER" id="PTHR34235:SF3">
    <property type="entry name" value="SLR1203 PROTEIN"/>
    <property type="match status" value="1"/>
</dbReference>
<evidence type="ECO:0000313" key="1">
    <source>
        <dbReference type="EMBL" id="GET43750.1"/>
    </source>
</evidence>
<dbReference type="PANTHER" id="PTHR34235">
    <property type="entry name" value="SLR1203 PROTEIN-RELATED"/>
    <property type="match status" value="1"/>
</dbReference>
<protein>
    <recommendedName>
        <fullName evidence="3">DUF29 domain-containing protein</fullName>
    </recommendedName>
</protein>
<reference evidence="1" key="1">
    <citation type="submission" date="2019-10" db="EMBL/GenBank/DDBJ databases">
        <title>Draft genome sequece of Microseira wollei NIES-4236.</title>
        <authorList>
            <person name="Yamaguchi H."/>
            <person name="Suzuki S."/>
            <person name="Kawachi M."/>
        </authorList>
    </citation>
    <scope>NUCLEOTIDE SEQUENCE</scope>
    <source>
        <strain evidence="1">NIES-4236</strain>
    </source>
</reference>
<dbReference type="InterPro" id="IPR002636">
    <property type="entry name" value="DUF29"/>
</dbReference>
<dbReference type="EMBL" id="BLAY01000248">
    <property type="protein sequence ID" value="GET43750.1"/>
    <property type="molecule type" value="Genomic_DNA"/>
</dbReference>
<dbReference type="Pfam" id="PF01724">
    <property type="entry name" value="DUF29"/>
    <property type="match status" value="1"/>
</dbReference>
<accession>A0AAV3XT56</accession>
<evidence type="ECO:0000313" key="2">
    <source>
        <dbReference type="Proteomes" id="UP001050975"/>
    </source>
</evidence>
<evidence type="ECO:0008006" key="3">
    <source>
        <dbReference type="Google" id="ProtNLM"/>
    </source>
</evidence>
<dbReference type="Gene3D" id="1.20.1220.20">
    <property type="entry name" value="Uncharcterised protein PF01724"/>
    <property type="match status" value="1"/>
</dbReference>
<proteinExistence type="predicted"/>
<keyword evidence="2" id="KW-1185">Reference proteome</keyword>
<name>A0AAV3XT56_9CYAN</name>
<dbReference type="AlphaFoldDB" id="A0AAV3XT56"/>
<comment type="caution">
    <text evidence="1">The sequence shown here is derived from an EMBL/GenBank/DDBJ whole genome shotgun (WGS) entry which is preliminary data.</text>
</comment>
<dbReference type="Proteomes" id="UP001050975">
    <property type="component" value="Unassembled WGS sequence"/>
</dbReference>
<gene>
    <name evidence="1" type="ORF">MiSe_85750</name>
</gene>